<name>A0ABD0KN52_9CAEN</name>
<comment type="caution">
    <text evidence="1">The sequence shown here is derived from an EMBL/GenBank/DDBJ whole genome shotgun (WGS) entry which is preliminary data.</text>
</comment>
<keyword evidence="2" id="KW-1185">Reference proteome</keyword>
<dbReference type="EMBL" id="JACVVK020000151">
    <property type="protein sequence ID" value="KAK7488352.1"/>
    <property type="molecule type" value="Genomic_DNA"/>
</dbReference>
<dbReference type="AlphaFoldDB" id="A0ABD0KN52"/>
<accession>A0ABD0KN52</accession>
<protein>
    <submittedName>
        <fullName evidence="1">Uncharacterized protein</fullName>
    </submittedName>
</protein>
<reference evidence="1 2" key="1">
    <citation type="journal article" date="2023" name="Sci. Data">
        <title>Genome assembly of the Korean intertidal mud-creeper Batillaria attramentaria.</title>
        <authorList>
            <person name="Patra A.K."/>
            <person name="Ho P.T."/>
            <person name="Jun S."/>
            <person name="Lee S.J."/>
            <person name="Kim Y."/>
            <person name="Won Y.J."/>
        </authorList>
    </citation>
    <scope>NUCLEOTIDE SEQUENCE [LARGE SCALE GENOMIC DNA]</scope>
    <source>
        <strain evidence="1">Wonlab-2016</strain>
    </source>
</reference>
<proteinExistence type="predicted"/>
<evidence type="ECO:0000313" key="2">
    <source>
        <dbReference type="Proteomes" id="UP001519460"/>
    </source>
</evidence>
<evidence type="ECO:0000313" key="1">
    <source>
        <dbReference type="EMBL" id="KAK7488352.1"/>
    </source>
</evidence>
<dbReference type="Proteomes" id="UP001519460">
    <property type="component" value="Unassembled WGS sequence"/>
</dbReference>
<organism evidence="1 2">
    <name type="scientific">Batillaria attramentaria</name>
    <dbReference type="NCBI Taxonomy" id="370345"/>
    <lineage>
        <taxon>Eukaryota</taxon>
        <taxon>Metazoa</taxon>
        <taxon>Spiralia</taxon>
        <taxon>Lophotrochozoa</taxon>
        <taxon>Mollusca</taxon>
        <taxon>Gastropoda</taxon>
        <taxon>Caenogastropoda</taxon>
        <taxon>Sorbeoconcha</taxon>
        <taxon>Cerithioidea</taxon>
        <taxon>Batillariidae</taxon>
        <taxon>Batillaria</taxon>
    </lineage>
</organism>
<gene>
    <name evidence="1" type="ORF">BaRGS_00020326</name>
</gene>
<sequence>MIKNAGYPAVRTVLLTSQYVPRRIQACNKGERKEKERLTGRRGGACKDKPLSDIHLNIWSRITERDRNHFLVALLGRPREKERSFVPSGYSDEIQQFKEASGKSAMKIVVCCFYRRKRDSGLYFRLMYDGVRID</sequence>